<protein>
    <submittedName>
        <fullName evidence="1">Uncharacterized protein</fullName>
    </submittedName>
</protein>
<gene>
    <name evidence="1" type="ORF">OCTVUL_1B018603</name>
</gene>
<dbReference type="AlphaFoldDB" id="A0AA36BN29"/>
<keyword evidence="2" id="KW-1185">Reference proteome</keyword>
<proteinExistence type="predicted"/>
<accession>A0AA36BN29</accession>
<evidence type="ECO:0000313" key="2">
    <source>
        <dbReference type="Proteomes" id="UP001162480"/>
    </source>
</evidence>
<name>A0AA36BN29_OCTVU</name>
<sequence>MESLQSCYHEYNYNQVFNYEKNHKTESKHDTNSFVAAINEEIMKIFHAERTIYKSIDWCHDENTLYNYRMDILMSCDFEEIISLPSSPTLTSKREYAVMAL</sequence>
<dbReference type="Proteomes" id="UP001162480">
    <property type="component" value="Chromosome 19"/>
</dbReference>
<reference evidence="1" key="1">
    <citation type="submission" date="2023-08" db="EMBL/GenBank/DDBJ databases">
        <authorList>
            <person name="Alioto T."/>
            <person name="Alioto T."/>
            <person name="Gomez Garrido J."/>
        </authorList>
    </citation>
    <scope>NUCLEOTIDE SEQUENCE</scope>
</reference>
<evidence type="ECO:0000313" key="1">
    <source>
        <dbReference type="EMBL" id="CAI9736782.1"/>
    </source>
</evidence>
<dbReference type="EMBL" id="OX597832">
    <property type="protein sequence ID" value="CAI9736782.1"/>
    <property type="molecule type" value="Genomic_DNA"/>
</dbReference>
<organism evidence="1 2">
    <name type="scientific">Octopus vulgaris</name>
    <name type="common">Common octopus</name>
    <dbReference type="NCBI Taxonomy" id="6645"/>
    <lineage>
        <taxon>Eukaryota</taxon>
        <taxon>Metazoa</taxon>
        <taxon>Spiralia</taxon>
        <taxon>Lophotrochozoa</taxon>
        <taxon>Mollusca</taxon>
        <taxon>Cephalopoda</taxon>
        <taxon>Coleoidea</taxon>
        <taxon>Octopodiformes</taxon>
        <taxon>Octopoda</taxon>
        <taxon>Incirrata</taxon>
        <taxon>Octopodidae</taxon>
        <taxon>Octopus</taxon>
    </lineage>
</organism>